<evidence type="ECO:0000313" key="3">
    <source>
        <dbReference type="Proteomes" id="UP000196320"/>
    </source>
</evidence>
<evidence type="ECO:0000313" key="2">
    <source>
        <dbReference type="EMBL" id="SJN25211.1"/>
    </source>
</evidence>
<dbReference type="InterPro" id="IPR036086">
    <property type="entry name" value="ParB/Sulfiredoxin_sf"/>
</dbReference>
<dbReference type="EMBL" id="FUKO01000014">
    <property type="protein sequence ID" value="SJN25211.1"/>
    <property type="molecule type" value="Genomic_DNA"/>
</dbReference>
<dbReference type="InterPro" id="IPR050336">
    <property type="entry name" value="Chromosome_partition/occlusion"/>
</dbReference>
<gene>
    <name evidence="2" type="ORF">FM104_04780</name>
</gene>
<dbReference type="GO" id="GO:0007059">
    <property type="term" value="P:chromosome segregation"/>
    <property type="evidence" value="ECO:0007669"/>
    <property type="project" value="TreeGrafter"/>
</dbReference>
<dbReference type="SUPFAM" id="SSF109709">
    <property type="entry name" value="KorB DNA-binding domain-like"/>
    <property type="match status" value="1"/>
</dbReference>
<protein>
    <submittedName>
        <fullName evidence="2">Chromosome (Plasmid) partitioning protein ParB</fullName>
    </submittedName>
</protein>
<organism evidence="2 3">
    <name type="scientific">Microbacterium esteraromaticum</name>
    <dbReference type="NCBI Taxonomy" id="57043"/>
    <lineage>
        <taxon>Bacteria</taxon>
        <taxon>Bacillati</taxon>
        <taxon>Actinomycetota</taxon>
        <taxon>Actinomycetes</taxon>
        <taxon>Micrococcales</taxon>
        <taxon>Microbacteriaceae</taxon>
        <taxon>Microbacterium</taxon>
    </lineage>
</organism>
<dbReference type="SUPFAM" id="SSF110849">
    <property type="entry name" value="ParB/Sulfiredoxin"/>
    <property type="match status" value="1"/>
</dbReference>
<dbReference type="InterPro" id="IPR003115">
    <property type="entry name" value="ParB_N"/>
</dbReference>
<feature type="domain" description="ParB-like N-terminal" evidence="1">
    <location>
        <begin position="12"/>
        <end position="99"/>
    </location>
</feature>
<dbReference type="Gene3D" id="3.90.1530.30">
    <property type="match status" value="1"/>
</dbReference>
<sequence>MTTATAPAGVLELIDPQSIDVATNVRTEVEATLTTGFLDSVTANGVLVPIVATRDENGVHVRYGQRRTLAAQQVGLSSVPVYIVEANEADDAQRIIEQLVENDQRQDLTDGDRIQAWKALELEGLSATAIAKRTGTKRDKIKTGLTVAASDTGTRLIAEVGMTLDQAALLIEFEDAPETVAALTKVATDEPGYFPHAVQRARDDRAAAEARESGEQVEATKGHRILSEAPAWDARTPYRLGSLRTSEGERVSAEEIQGKEGVAVYVRGHRDGTSQVTYYVDDPEAIGYSIADDGMARKGGPMTDEEKAERKQLIANNKDWDAAESVRREWLAQFLSRKTLPKDSAQVIARCLTEARHLVAGEMSGNALAADLLSVEPVSGYYGDRFADFLAAHPAKAGHVTLAIVLGGIEASTGRDTWRHPREETAHYLQTLTSWGYTLSPVEQIAAMIEPTENE</sequence>
<dbReference type="AlphaFoldDB" id="A0A1R4IZA7"/>
<dbReference type="SMART" id="SM00470">
    <property type="entry name" value="ParB"/>
    <property type="match status" value="1"/>
</dbReference>
<proteinExistence type="predicted"/>
<dbReference type="Gene3D" id="1.10.10.2830">
    <property type="match status" value="1"/>
</dbReference>
<dbReference type="PANTHER" id="PTHR33375">
    <property type="entry name" value="CHROMOSOME-PARTITIONING PROTEIN PARB-RELATED"/>
    <property type="match status" value="1"/>
</dbReference>
<dbReference type="GO" id="GO:0005694">
    <property type="term" value="C:chromosome"/>
    <property type="evidence" value="ECO:0007669"/>
    <property type="project" value="TreeGrafter"/>
</dbReference>
<dbReference type="Pfam" id="PF02195">
    <property type="entry name" value="ParB_N"/>
    <property type="match status" value="1"/>
</dbReference>
<dbReference type="PANTHER" id="PTHR33375:SF1">
    <property type="entry name" value="CHROMOSOME-PARTITIONING PROTEIN PARB-RELATED"/>
    <property type="match status" value="1"/>
</dbReference>
<dbReference type="Proteomes" id="UP000196320">
    <property type="component" value="Unassembled WGS sequence"/>
</dbReference>
<dbReference type="RefSeq" id="WP_087130333.1">
    <property type="nucleotide sequence ID" value="NZ_FUKO01000014.1"/>
</dbReference>
<accession>A0A1R4IZA7</accession>
<reference evidence="2 3" key="1">
    <citation type="submission" date="2017-02" db="EMBL/GenBank/DDBJ databases">
        <authorList>
            <person name="Peterson S.W."/>
        </authorList>
    </citation>
    <scope>NUCLEOTIDE SEQUENCE [LARGE SCALE GENOMIC DNA]</scope>
    <source>
        <strain evidence="2 3">B Mb 05.01</strain>
    </source>
</reference>
<dbReference type="OrthoDB" id="3846919at2"/>
<keyword evidence="3" id="KW-1185">Reference proteome</keyword>
<name>A0A1R4IZA7_9MICO</name>
<evidence type="ECO:0000259" key="1">
    <source>
        <dbReference type="SMART" id="SM00470"/>
    </source>
</evidence>